<dbReference type="InterPro" id="IPR011330">
    <property type="entry name" value="Glyco_hydro/deAcase_b/a-brl"/>
</dbReference>
<dbReference type="RefSeq" id="WP_051635518.1">
    <property type="nucleotide sequence ID" value="NZ_CAAAIS010000001.1"/>
</dbReference>
<protein>
    <submittedName>
        <fullName evidence="5">Membrane-anchored protein predicted to be involved in regulation of amylopullulanase</fullName>
    </submittedName>
</protein>
<dbReference type="PANTHER" id="PTHR36306">
    <property type="entry name" value="ALPHA-AMYLASE-RELATED-RELATED"/>
    <property type="match status" value="1"/>
</dbReference>
<dbReference type="Pfam" id="PF12055">
    <property type="entry name" value="DUF3536"/>
    <property type="match status" value="1"/>
</dbReference>
<proteinExistence type="inferred from homology"/>
<accession>A0A378LUX0</accession>
<evidence type="ECO:0000256" key="1">
    <source>
        <dbReference type="ARBA" id="ARBA00006821"/>
    </source>
</evidence>
<dbReference type="InterPro" id="IPR027291">
    <property type="entry name" value="Glyco_hydro_38_N_sf"/>
</dbReference>
<dbReference type="GO" id="GO:0005975">
    <property type="term" value="P:carbohydrate metabolic process"/>
    <property type="evidence" value="ECO:0007669"/>
    <property type="project" value="InterPro"/>
</dbReference>
<dbReference type="Pfam" id="PF03065">
    <property type="entry name" value="Glyco_hydro_57"/>
    <property type="match status" value="1"/>
</dbReference>
<evidence type="ECO:0000259" key="4">
    <source>
        <dbReference type="Pfam" id="PF03065"/>
    </source>
</evidence>
<dbReference type="InterPro" id="IPR004300">
    <property type="entry name" value="Glyco_hydro_57_N"/>
</dbReference>
<dbReference type="PANTHER" id="PTHR36306:SF3">
    <property type="entry name" value="GLYCOSIDE HYDROLASE FAMILY 57"/>
    <property type="match status" value="1"/>
</dbReference>
<dbReference type="AlphaFoldDB" id="A0A378LUX0"/>
<dbReference type="SUPFAM" id="SSF88713">
    <property type="entry name" value="Glycoside hydrolase/deacetylase"/>
    <property type="match status" value="1"/>
</dbReference>
<gene>
    <name evidence="5" type="ORF">NCTC11532_01830</name>
</gene>
<comment type="similarity">
    <text evidence="1 3">Belongs to the glycosyl hydrolase 57 family.</text>
</comment>
<dbReference type="Proteomes" id="UP000255297">
    <property type="component" value="Unassembled WGS sequence"/>
</dbReference>
<evidence type="ECO:0000313" key="5">
    <source>
        <dbReference type="EMBL" id="STY29632.1"/>
    </source>
</evidence>
<keyword evidence="6" id="KW-1185">Reference proteome</keyword>
<name>A0A378LUX0_9GAMM</name>
<evidence type="ECO:0000313" key="6">
    <source>
        <dbReference type="Proteomes" id="UP000255297"/>
    </source>
</evidence>
<organism evidence="5 6">
    <name type="scientific">Legionella wadsworthii</name>
    <dbReference type="NCBI Taxonomy" id="28088"/>
    <lineage>
        <taxon>Bacteria</taxon>
        <taxon>Pseudomonadati</taxon>
        <taxon>Pseudomonadota</taxon>
        <taxon>Gammaproteobacteria</taxon>
        <taxon>Legionellales</taxon>
        <taxon>Legionellaceae</taxon>
        <taxon>Legionella</taxon>
    </lineage>
</organism>
<sequence length="784" mass="91276">MNKYLCIHGHFYQPPRENPWLEAIENQGSAKPYHDWNERISEECYAPNAEARILNAERKITEITNNYSKISFNFGPTLLSWIKFKNPKLLQAIIDADQTSQERFGGHGNAIAQAYNHMILPLANSRDKYTQLYWGIKDFEYYFNRKPEGLWLPETAVDLETLDMMSELGIQYTILAPNQLKQIKSFNGPDWQNEFSIGTPYLQKLPSGREITLFFYDGGVAKAVAFEKLLTQGEHFAQRLLDSFPPEYTENTLMHIATDGETYGHHHPYGDMGLAYALNYIEENSDVQLTNYAQFMEIQPPEFEVEIHENSSWSCAHGVERWRSNCGCNNGKGWHQEWRGPLRDALDWLRDELIPVFEKSVRRLVKDPWGARNDYINVLHDRTLLDDFIKRNEKKSLNTEEKKTLIKWMELQRHAMLMYTSCGWFFDELSGIETIQVIKYAARVIQLAFELTHKNYEKDFVDKLALAPSNIAEYENGAKLYYKWVKPQCIDLYKVSAHLAASLPFTKYEEKNQIYCYEALLKNTNTAVAGKEQLITGKFLITSQITMDSLELWYAVFYQGDQNLISAIRTPNEDLKEVEEKLQEAFNQGDTFEVVKIFESNFGSDTFSIRDLFYDMKLRIMKEIISSFLVDLENSYTQFFDNNATLINFISELQIEFPQSIFSAINSLINRDIIFYLSPETFNIENLTLLFDKAKKLNVILDAQTIAFAANSLIKNNAEVIKDKISDSKYIEELITFVSFIKQMPVEINLWHLQNEVYLLMKNKQYAEDHLFKELASQLDLEVY</sequence>
<dbReference type="GO" id="GO:0003824">
    <property type="term" value="F:catalytic activity"/>
    <property type="evidence" value="ECO:0007669"/>
    <property type="project" value="InterPro"/>
</dbReference>
<dbReference type="Gene3D" id="3.20.110.10">
    <property type="entry name" value="Glycoside hydrolase 38, N terminal domain"/>
    <property type="match status" value="1"/>
</dbReference>
<dbReference type="EMBL" id="UGPB01000001">
    <property type="protein sequence ID" value="STY29632.1"/>
    <property type="molecule type" value="Genomic_DNA"/>
</dbReference>
<evidence type="ECO:0000256" key="3">
    <source>
        <dbReference type="RuleBase" id="RU361196"/>
    </source>
</evidence>
<evidence type="ECO:0000256" key="2">
    <source>
        <dbReference type="ARBA" id="ARBA00023277"/>
    </source>
</evidence>
<dbReference type="InterPro" id="IPR052046">
    <property type="entry name" value="GH57_Enzymes"/>
</dbReference>
<keyword evidence="2 3" id="KW-0119">Carbohydrate metabolism</keyword>
<dbReference type="CDD" id="cd10797">
    <property type="entry name" value="GH57N_APU_like_1"/>
    <property type="match status" value="1"/>
</dbReference>
<feature type="domain" description="Glycoside hydrolase family 57 N-terminal" evidence="4">
    <location>
        <begin position="38"/>
        <end position="301"/>
    </location>
</feature>
<reference evidence="5 6" key="1">
    <citation type="submission" date="2018-06" db="EMBL/GenBank/DDBJ databases">
        <authorList>
            <consortium name="Pathogen Informatics"/>
            <person name="Doyle S."/>
        </authorList>
    </citation>
    <scope>NUCLEOTIDE SEQUENCE [LARGE SCALE GENOMIC DNA]</scope>
    <source>
        <strain evidence="5 6">NCTC11532</strain>
    </source>
</reference>
<dbReference type="InterPro" id="IPR021923">
    <property type="entry name" value="DUF3536"/>
</dbReference>
<dbReference type="STRING" id="1122170.GCA_000701265_00656"/>